<gene>
    <name evidence="1" type="ordered locus">Ftrac_1386</name>
    <name evidence="2" type="ordered locus">Ftrac_1404</name>
</gene>
<name>E4TMU5_MARTH</name>
<keyword evidence="3" id="KW-1185">Reference proteome</keyword>
<evidence type="ECO:0000313" key="2">
    <source>
        <dbReference type="EMBL" id="ADR21394.1"/>
    </source>
</evidence>
<accession>E4TMU5</accession>
<dbReference type="AlphaFoldDB" id="E4TMU5"/>
<dbReference type="EMBL" id="CP002349">
    <property type="protein sequence ID" value="ADR21394.1"/>
    <property type="molecule type" value="Genomic_DNA"/>
</dbReference>
<protein>
    <submittedName>
        <fullName evidence="1">Uncharacterized protein</fullName>
    </submittedName>
</protein>
<evidence type="ECO:0000313" key="1">
    <source>
        <dbReference type="EMBL" id="ADR21376.1"/>
    </source>
</evidence>
<evidence type="ECO:0000313" key="3">
    <source>
        <dbReference type="Proteomes" id="UP000008720"/>
    </source>
</evidence>
<dbReference type="Proteomes" id="UP000008720">
    <property type="component" value="Chromosome"/>
</dbReference>
<dbReference type="KEGG" id="mtt:Ftrac_1404"/>
<sequence length="61" mass="6972">MQRYDKVLINYRRLQHRIARGESLSPDHQRYYDGAGKLLSGIIKNGNLNSGNGLDTNNKKL</sequence>
<dbReference type="KEGG" id="mtt:Ftrac_1386"/>
<dbReference type="RefSeq" id="WP_013453525.1">
    <property type="nucleotide sequence ID" value="NC_014759.1"/>
</dbReference>
<reference evidence="1 3" key="1">
    <citation type="journal article" date="2011" name="Stand. Genomic Sci.">
        <title>Complete genome sequence of Marivirga tractuosa type strain (H-43).</title>
        <authorList>
            <person name="Pagani I."/>
            <person name="Chertkov O."/>
            <person name="Lapidus A."/>
            <person name="Lucas S."/>
            <person name="Del Rio T.G."/>
            <person name="Tice H."/>
            <person name="Copeland A."/>
            <person name="Cheng J.F."/>
            <person name="Nolan M."/>
            <person name="Saunders E."/>
            <person name="Pitluck S."/>
            <person name="Held B."/>
            <person name="Goodwin L."/>
            <person name="Liolios K."/>
            <person name="Ovchinikova G."/>
            <person name="Ivanova N."/>
            <person name="Mavromatis K."/>
            <person name="Pati A."/>
            <person name="Chen A."/>
            <person name="Palaniappan K."/>
            <person name="Land M."/>
            <person name="Hauser L."/>
            <person name="Jeffries C.D."/>
            <person name="Detter J.C."/>
            <person name="Han C."/>
            <person name="Tapia R."/>
            <person name="Ngatchou-Djao O.D."/>
            <person name="Rohde M."/>
            <person name="Goker M."/>
            <person name="Spring S."/>
            <person name="Sikorski J."/>
            <person name="Woyke T."/>
            <person name="Bristow J."/>
            <person name="Eisen J.A."/>
            <person name="Markowitz V."/>
            <person name="Hugenholtz P."/>
            <person name="Klenk H.P."/>
            <person name="Kyrpides N.C."/>
        </authorList>
    </citation>
    <scope>NUCLEOTIDE SEQUENCE [LARGE SCALE GENOMIC DNA]</scope>
    <source>
        <strain evidence="3">ATCC 23168 / DSM 4126 / NBRC 15989 / NCIMB 1408 / VKM B-1430 / H-43</strain>
        <strain evidence="1">DSM 4126</strain>
    </source>
</reference>
<proteinExistence type="predicted"/>
<dbReference type="EMBL" id="CP002349">
    <property type="protein sequence ID" value="ADR21376.1"/>
    <property type="molecule type" value="Genomic_DNA"/>
</dbReference>
<organism evidence="1 3">
    <name type="scientific">Marivirga tractuosa (strain ATCC 23168 / DSM 4126 / NBRC 15989 / NCIMB 1408 / VKM B-1430 / H-43)</name>
    <name type="common">Microscilla tractuosa</name>
    <name type="synonym">Flexibacter tractuosus</name>
    <dbReference type="NCBI Taxonomy" id="643867"/>
    <lineage>
        <taxon>Bacteria</taxon>
        <taxon>Pseudomonadati</taxon>
        <taxon>Bacteroidota</taxon>
        <taxon>Cytophagia</taxon>
        <taxon>Cytophagales</taxon>
        <taxon>Marivirgaceae</taxon>
        <taxon>Marivirga</taxon>
    </lineage>
</organism>
<dbReference type="HOGENOM" id="CLU_2917251_0_0_10"/>